<feature type="transmembrane region" description="Helical" evidence="6">
    <location>
        <begin position="481"/>
        <end position="502"/>
    </location>
</feature>
<dbReference type="Proteomes" id="UP000277928">
    <property type="component" value="Unassembled WGS sequence"/>
</dbReference>
<dbReference type="EMBL" id="UYRX01000139">
    <property type="protein sequence ID" value="VDK75277.1"/>
    <property type="molecule type" value="Genomic_DNA"/>
</dbReference>
<feature type="transmembrane region" description="Helical" evidence="6">
    <location>
        <begin position="142"/>
        <end position="162"/>
    </location>
</feature>
<dbReference type="Pfam" id="PF03062">
    <property type="entry name" value="MBOAT"/>
    <property type="match status" value="1"/>
</dbReference>
<dbReference type="InterPro" id="IPR051085">
    <property type="entry name" value="MB_O-acyltransferase"/>
</dbReference>
<evidence type="ECO:0000256" key="1">
    <source>
        <dbReference type="ARBA" id="ARBA00004141"/>
    </source>
</evidence>
<keyword evidence="8" id="KW-1185">Reference proteome</keyword>
<evidence type="ECO:0000313" key="7">
    <source>
        <dbReference type="EMBL" id="VDK75277.1"/>
    </source>
</evidence>
<feature type="transmembrane region" description="Helical" evidence="6">
    <location>
        <begin position="77"/>
        <end position="95"/>
    </location>
</feature>
<feature type="transmembrane region" description="Helical" evidence="6">
    <location>
        <begin position="20"/>
        <end position="39"/>
    </location>
</feature>
<reference evidence="7 8" key="1">
    <citation type="submission" date="2018-08" db="EMBL/GenBank/DDBJ databases">
        <authorList>
            <person name="Laetsch R D."/>
            <person name="Stevens L."/>
            <person name="Kumar S."/>
            <person name="Blaxter L. M."/>
        </authorList>
    </citation>
    <scope>NUCLEOTIDE SEQUENCE [LARGE SCALE GENOMIC DNA]</scope>
</reference>
<comment type="similarity">
    <text evidence="5">Belongs to the membrane-bound acyltransferase family. HHAT subfamily.</text>
</comment>
<evidence type="ECO:0000256" key="6">
    <source>
        <dbReference type="SAM" id="Phobius"/>
    </source>
</evidence>
<feature type="transmembrane region" description="Helical" evidence="6">
    <location>
        <begin position="390"/>
        <end position="410"/>
    </location>
</feature>
<evidence type="ECO:0000256" key="2">
    <source>
        <dbReference type="ARBA" id="ARBA00022692"/>
    </source>
</evidence>
<gene>
    <name evidence="7" type="ORF">NLS_LOCUS2834</name>
</gene>
<evidence type="ECO:0000256" key="5">
    <source>
        <dbReference type="ARBA" id="ARBA00038268"/>
    </source>
</evidence>
<evidence type="ECO:0000313" key="8">
    <source>
        <dbReference type="Proteomes" id="UP000277928"/>
    </source>
</evidence>
<dbReference type="InterPro" id="IPR004299">
    <property type="entry name" value="MBOAT_fam"/>
</dbReference>
<feature type="transmembrane region" description="Helical" evidence="6">
    <location>
        <begin position="252"/>
        <end position="279"/>
    </location>
</feature>
<comment type="subcellular location">
    <subcellularLocation>
        <location evidence="1">Membrane</location>
        <topology evidence="1">Multi-pass membrane protein</topology>
    </subcellularLocation>
</comment>
<feature type="transmembrane region" description="Helical" evidence="6">
    <location>
        <begin position="202"/>
        <end position="222"/>
    </location>
</feature>
<evidence type="ECO:0008006" key="9">
    <source>
        <dbReference type="Google" id="ProtNLM"/>
    </source>
</evidence>
<feature type="transmembrane region" description="Helical" evidence="6">
    <location>
        <begin position="174"/>
        <end position="190"/>
    </location>
</feature>
<name>A0A3P6SS42_LITSI</name>
<protein>
    <recommendedName>
        <fullName evidence="9">Protein-cysteine N-palmitoyltransferase Rasp</fullName>
    </recommendedName>
</protein>
<evidence type="ECO:0000256" key="4">
    <source>
        <dbReference type="ARBA" id="ARBA00023136"/>
    </source>
</evidence>
<dbReference type="GO" id="GO:0016020">
    <property type="term" value="C:membrane"/>
    <property type="evidence" value="ECO:0007669"/>
    <property type="project" value="UniProtKB-SubCell"/>
</dbReference>
<dbReference type="OMA" id="QMWRSFD"/>
<dbReference type="PANTHER" id="PTHR13285:SF18">
    <property type="entry name" value="PROTEIN-CYSTEINE N-PALMITOYLTRANSFERASE RASP"/>
    <property type="match status" value="1"/>
</dbReference>
<dbReference type="OrthoDB" id="420606at2759"/>
<dbReference type="PANTHER" id="PTHR13285">
    <property type="entry name" value="ACYLTRANSFERASE"/>
    <property type="match status" value="1"/>
</dbReference>
<organism evidence="7 8">
    <name type="scientific">Litomosoides sigmodontis</name>
    <name type="common">Filarial nematode worm</name>
    <dbReference type="NCBI Taxonomy" id="42156"/>
    <lineage>
        <taxon>Eukaryota</taxon>
        <taxon>Metazoa</taxon>
        <taxon>Ecdysozoa</taxon>
        <taxon>Nematoda</taxon>
        <taxon>Chromadorea</taxon>
        <taxon>Rhabditida</taxon>
        <taxon>Spirurina</taxon>
        <taxon>Spiruromorpha</taxon>
        <taxon>Filarioidea</taxon>
        <taxon>Onchocercidae</taxon>
        <taxon>Litomosoides</taxon>
    </lineage>
</organism>
<keyword evidence="3 6" id="KW-1133">Transmembrane helix</keyword>
<proteinExistence type="inferred from homology"/>
<feature type="transmembrane region" description="Helical" evidence="6">
    <location>
        <begin position="366"/>
        <end position="384"/>
    </location>
</feature>
<accession>A0A3P6SS42</accession>
<dbReference type="GO" id="GO:0005783">
    <property type="term" value="C:endoplasmic reticulum"/>
    <property type="evidence" value="ECO:0007669"/>
    <property type="project" value="TreeGrafter"/>
</dbReference>
<sequence>MAVMSERRVIARLPTVEIALCFLIWIAHSLVAFVIAWNVSYNFRDNLVLEASRYVSGYRKDHSDFEWDYFNKSLSRVLITYILHMVLFKICPALLPKQLSRCVLLVFWAAAEIFVTSITCVIIVFTLAAVMGVIANYCRNELVSWFILVFFILKIHSIVNFSKIEDVYYREFNYYLYSAVKILNFCIYLSRTKNISIGPCLIFRYIQYIFYPPYSVTLIVLFNDFDAEMTEIENGSSKCINYRALLVRMLRIIAWFIAFEMILHFVHVHAILAVSPALFNTLNEYQLASIAYVNGKLFYMKYLLIFGIPAWFASADGLNPPAGPTCISRISNYSQMWRSFDRGLYTFLKEQVFIPMSGNPNNKYFLLRRFIALTSVFLFVLAWHGTSSNYFYWVLLNGLEICMEWFGAAVGKTALYGRIQKFLGPRGERRLIAYLMINTAVPGIFGVFFFLSRQEIGIIIFKRLYINLVASTFLDLPYRSFYYWAVAVHFIILGYCFNHVCLELEKYYVVKRVSKDEVKQKVM</sequence>
<feature type="transmembrane region" description="Helical" evidence="6">
    <location>
        <begin position="431"/>
        <end position="451"/>
    </location>
</feature>
<evidence type="ECO:0000256" key="3">
    <source>
        <dbReference type="ARBA" id="ARBA00022989"/>
    </source>
</evidence>
<dbReference type="AlphaFoldDB" id="A0A3P6SS42"/>
<dbReference type="STRING" id="42156.A0A3P6SS42"/>
<keyword evidence="4 6" id="KW-0472">Membrane</keyword>
<feature type="transmembrane region" description="Helical" evidence="6">
    <location>
        <begin position="299"/>
        <end position="319"/>
    </location>
</feature>
<dbReference type="GO" id="GO:0016409">
    <property type="term" value="F:palmitoyltransferase activity"/>
    <property type="evidence" value="ECO:0007669"/>
    <property type="project" value="TreeGrafter"/>
</dbReference>
<keyword evidence="2 6" id="KW-0812">Transmembrane</keyword>
<feature type="transmembrane region" description="Helical" evidence="6">
    <location>
        <begin position="102"/>
        <end position="130"/>
    </location>
</feature>